<accession>A0A1F6GVA9</accession>
<dbReference type="AlphaFoldDB" id="A0A1F6GVA9"/>
<keyword evidence="3" id="KW-0064">Aspartyl protease</keyword>
<evidence type="ECO:0000313" key="5">
    <source>
        <dbReference type="EMBL" id="OGH02067.1"/>
    </source>
</evidence>
<organism evidence="5 6">
    <name type="scientific">Candidatus Lambdaproteobacteria bacterium RIFOXYD2_FULL_56_26</name>
    <dbReference type="NCBI Taxonomy" id="1817773"/>
    <lineage>
        <taxon>Bacteria</taxon>
        <taxon>Pseudomonadati</taxon>
        <taxon>Pseudomonadota</taxon>
        <taxon>Candidatus Lambdaproteobacteria</taxon>
    </lineage>
</organism>
<evidence type="ECO:0000313" key="6">
    <source>
        <dbReference type="Proteomes" id="UP000177583"/>
    </source>
</evidence>
<evidence type="ECO:0000256" key="4">
    <source>
        <dbReference type="ARBA" id="ARBA00022801"/>
    </source>
</evidence>
<dbReference type="GO" id="GO:0008047">
    <property type="term" value="F:enzyme activator activity"/>
    <property type="evidence" value="ECO:0007669"/>
    <property type="project" value="InterPro"/>
</dbReference>
<dbReference type="GO" id="GO:0016485">
    <property type="term" value="P:protein processing"/>
    <property type="evidence" value="ECO:0007669"/>
    <property type="project" value="TreeGrafter"/>
</dbReference>
<name>A0A1F6GVA9_9PROT</name>
<dbReference type="InterPro" id="IPR000671">
    <property type="entry name" value="Peptidase_A31"/>
</dbReference>
<sequence length="173" mass="18212">MVDTRAHLEASDPRPPLVVLGIGNLLMGDEGVGVHAVQLLEPLAGPLGADVVDGGTGGFHLLDLFCEYPYMILIDATLDDQNPGEVKVIEPKYATDYPSSLSAHDIGLKDLIESAQALGASPKVYLITVSIAVIQNMVMDLSPKVEAALGPIKTKVLELALKVHHGMAAPAQT</sequence>
<dbReference type="EMBL" id="MFNF01000026">
    <property type="protein sequence ID" value="OGH02067.1"/>
    <property type="molecule type" value="Genomic_DNA"/>
</dbReference>
<protein>
    <recommendedName>
        <fullName evidence="7">Hydrogenase maturation protease</fullName>
    </recommendedName>
</protein>
<comment type="similarity">
    <text evidence="1">Belongs to the peptidase A31 family.</text>
</comment>
<dbReference type="PANTHER" id="PTHR30302">
    <property type="entry name" value="HYDROGENASE 1 MATURATION PROTEASE"/>
    <property type="match status" value="1"/>
</dbReference>
<reference evidence="5 6" key="1">
    <citation type="journal article" date="2016" name="Nat. Commun.">
        <title>Thousands of microbial genomes shed light on interconnected biogeochemical processes in an aquifer system.</title>
        <authorList>
            <person name="Anantharaman K."/>
            <person name="Brown C.T."/>
            <person name="Hug L.A."/>
            <person name="Sharon I."/>
            <person name="Castelle C.J."/>
            <person name="Probst A.J."/>
            <person name="Thomas B.C."/>
            <person name="Singh A."/>
            <person name="Wilkins M.J."/>
            <person name="Karaoz U."/>
            <person name="Brodie E.L."/>
            <person name="Williams K.H."/>
            <person name="Hubbard S.S."/>
            <person name="Banfield J.F."/>
        </authorList>
    </citation>
    <scope>NUCLEOTIDE SEQUENCE [LARGE SCALE GENOMIC DNA]</scope>
</reference>
<dbReference type="InterPro" id="IPR023430">
    <property type="entry name" value="Pept_HybD-like_dom_sf"/>
</dbReference>
<proteinExistence type="inferred from homology"/>
<comment type="caution">
    <text evidence="5">The sequence shown here is derived from an EMBL/GenBank/DDBJ whole genome shotgun (WGS) entry which is preliminary data.</text>
</comment>
<keyword evidence="4" id="KW-0378">Hydrolase</keyword>
<evidence type="ECO:0000256" key="3">
    <source>
        <dbReference type="ARBA" id="ARBA00022750"/>
    </source>
</evidence>
<dbReference type="GO" id="GO:0004190">
    <property type="term" value="F:aspartic-type endopeptidase activity"/>
    <property type="evidence" value="ECO:0007669"/>
    <property type="project" value="UniProtKB-KW"/>
</dbReference>
<dbReference type="Proteomes" id="UP000177583">
    <property type="component" value="Unassembled WGS sequence"/>
</dbReference>
<dbReference type="Gene3D" id="3.40.50.1450">
    <property type="entry name" value="HybD-like"/>
    <property type="match status" value="1"/>
</dbReference>
<dbReference type="PANTHER" id="PTHR30302:SF1">
    <property type="entry name" value="HYDROGENASE 2 MATURATION PROTEASE"/>
    <property type="match status" value="1"/>
</dbReference>
<evidence type="ECO:0000256" key="2">
    <source>
        <dbReference type="ARBA" id="ARBA00022670"/>
    </source>
</evidence>
<dbReference type="SUPFAM" id="SSF53163">
    <property type="entry name" value="HybD-like"/>
    <property type="match status" value="1"/>
</dbReference>
<dbReference type="NCBIfam" id="TIGR00072">
    <property type="entry name" value="hydrog_prot"/>
    <property type="match status" value="1"/>
</dbReference>
<keyword evidence="2" id="KW-0645">Protease</keyword>
<evidence type="ECO:0008006" key="7">
    <source>
        <dbReference type="Google" id="ProtNLM"/>
    </source>
</evidence>
<gene>
    <name evidence="5" type="ORF">A2557_10515</name>
</gene>
<evidence type="ECO:0000256" key="1">
    <source>
        <dbReference type="ARBA" id="ARBA00006814"/>
    </source>
</evidence>
<dbReference type="PRINTS" id="PR00446">
    <property type="entry name" value="HYDRGNUPTAKE"/>
</dbReference>
<dbReference type="Pfam" id="PF01750">
    <property type="entry name" value="HycI"/>
    <property type="match status" value="1"/>
</dbReference>